<dbReference type="OrthoDB" id="9809354at2"/>
<keyword evidence="5" id="KW-0464">Manganese</keyword>
<dbReference type="GO" id="GO:0005737">
    <property type="term" value="C:cytoplasm"/>
    <property type="evidence" value="ECO:0007669"/>
    <property type="project" value="InterPro"/>
</dbReference>
<comment type="similarity">
    <text evidence="1">Belongs to the peptidase M17 family.</text>
</comment>
<dbReference type="Proteomes" id="UP000199556">
    <property type="component" value="Unassembled WGS sequence"/>
</dbReference>
<keyword evidence="4" id="KW-0378">Hydrolase</keyword>
<organism evidence="7 8">
    <name type="scientific">Ectothiorhodospira mobilis</name>
    <dbReference type="NCBI Taxonomy" id="195064"/>
    <lineage>
        <taxon>Bacteria</taxon>
        <taxon>Pseudomonadati</taxon>
        <taxon>Pseudomonadota</taxon>
        <taxon>Gammaproteobacteria</taxon>
        <taxon>Chromatiales</taxon>
        <taxon>Ectothiorhodospiraceae</taxon>
        <taxon>Ectothiorhodospira</taxon>
    </lineage>
</organism>
<dbReference type="PANTHER" id="PTHR11963:SF20">
    <property type="entry name" value="PEPTIDASE B"/>
    <property type="match status" value="1"/>
</dbReference>
<dbReference type="InterPro" id="IPR011356">
    <property type="entry name" value="Leucine_aapep/pepB"/>
</dbReference>
<reference evidence="7 8" key="1">
    <citation type="submission" date="2016-10" db="EMBL/GenBank/DDBJ databases">
        <authorList>
            <person name="de Groot N.N."/>
        </authorList>
    </citation>
    <scope>NUCLEOTIDE SEQUENCE [LARGE SCALE GENOMIC DNA]</scope>
    <source>
        <strain evidence="7 8">DSM 4180</strain>
    </source>
</reference>
<keyword evidence="3" id="KW-0645">Protease</keyword>
<name>A0A1I4PUC2_ECTMO</name>
<protein>
    <submittedName>
        <fullName evidence="7">Leucyl aminopeptidase</fullName>
    </submittedName>
</protein>
<dbReference type="PROSITE" id="PS00631">
    <property type="entry name" value="CYTOSOL_AP"/>
    <property type="match status" value="1"/>
</dbReference>
<evidence type="ECO:0000256" key="1">
    <source>
        <dbReference type="ARBA" id="ARBA00009528"/>
    </source>
</evidence>
<dbReference type="RefSeq" id="WP_090483631.1">
    <property type="nucleotide sequence ID" value="NZ_FOUO01000002.1"/>
</dbReference>
<proteinExistence type="inferred from homology"/>
<dbReference type="PANTHER" id="PTHR11963">
    <property type="entry name" value="LEUCINE AMINOPEPTIDASE-RELATED"/>
    <property type="match status" value="1"/>
</dbReference>
<dbReference type="Gene3D" id="3.40.630.10">
    <property type="entry name" value="Zn peptidases"/>
    <property type="match status" value="1"/>
</dbReference>
<evidence type="ECO:0000256" key="4">
    <source>
        <dbReference type="ARBA" id="ARBA00022801"/>
    </source>
</evidence>
<sequence>MNDCFVTADTPETPAIPLLPLEAEGLTVWLEGQPQRVRQWVAAAGFKARPEQVLTVPDEEGGIGQVLVGASPEGDTWSLAAAAGQLQEGVFAPPRDWPESRLLQAAVGWGLSGYRFDRYRRCDRPVPQLHLPGLAPKGIVRLRDAVAAVSLVRDLINTPAEDMMPEHLGAATEALAEAYGARVSQVVGEDLLRENYPAIHRVGRASAHAPRLIDLEWGDPAHPRITLVGKGVCFDSGGLDIKSADGMRWMKKDMGGAAHVLGLARLVMAAGLPVHLRVLIGAVENAISGDAFRPGDVLPTRAGLRVEVDNTDAEGRLVLADLLARAGEEAPEVILDFATLTGAARVAVGTEIAAFFTGDPDLAHGLYRAAAAVDDPCWRLPLHTPYDALLESSVADVCNGAHSPYGGAITAGLFLQRFVPAGPRWVHFDVMAWNTRHRPGRPKGGEAMGLRAAFQWLEDSYRR</sequence>
<accession>A0A1I4PUC2</accession>
<dbReference type="Pfam" id="PF21337">
    <property type="entry name" value="Peptidase_M17_N_1"/>
    <property type="match status" value="1"/>
</dbReference>
<dbReference type="InterPro" id="IPR000819">
    <property type="entry name" value="Peptidase_M17_C"/>
</dbReference>
<dbReference type="InterPro" id="IPR048816">
    <property type="entry name" value="Peptidase_M17_N_1"/>
</dbReference>
<evidence type="ECO:0000313" key="8">
    <source>
        <dbReference type="Proteomes" id="UP000199556"/>
    </source>
</evidence>
<evidence type="ECO:0000256" key="5">
    <source>
        <dbReference type="ARBA" id="ARBA00023211"/>
    </source>
</evidence>
<dbReference type="Pfam" id="PF00883">
    <property type="entry name" value="Peptidase_M17"/>
    <property type="match status" value="1"/>
</dbReference>
<dbReference type="PRINTS" id="PR00481">
    <property type="entry name" value="LAMNOPPTDASE"/>
</dbReference>
<keyword evidence="8" id="KW-1185">Reference proteome</keyword>
<dbReference type="AlphaFoldDB" id="A0A1I4PUC2"/>
<evidence type="ECO:0000256" key="2">
    <source>
        <dbReference type="ARBA" id="ARBA00022438"/>
    </source>
</evidence>
<dbReference type="InterPro" id="IPR043472">
    <property type="entry name" value="Macro_dom-like"/>
</dbReference>
<feature type="domain" description="Cytosol aminopeptidase" evidence="6">
    <location>
        <begin position="310"/>
        <end position="317"/>
    </location>
</feature>
<dbReference type="EMBL" id="FOUO01000002">
    <property type="protein sequence ID" value="SFM31156.1"/>
    <property type="molecule type" value="Genomic_DNA"/>
</dbReference>
<evidence type="ECO:0000313" key="7">
    <source>
        <dbReference type="EMBL" id="SFM31156.1"/>
    </source>
</evidence>
<evidence type="ECO:0000256" key="3">
    <source>
        <dbReference type="ARBA" id="ARBA00022670"/>
    </source>
</evidence>
<dbReference type="SUPFAM" id="SSF53187">
    <property type="entry name" value="Zn-dependent exopeptidases"/>
    <property type="match status" value="1"/>
</dbReference>
<gene>
    <name evidence="7" type="ORF">SAMN05421721_102233</name>
</gene>
<dbReference type="GO" id="GO:0006508">
    <property type="term" value="P:proteolysis"/>
    <property type="evidence" value="ECO:0007669"/>
    <property type="project" value="UniProtKB-KW"/>
</dbReference>
<evidence type="ECO:0000259" key="6">
    <source>
        <dbReference type="PROSITE" id="PS00631"/>
    </source>
</evidence>
<dbReference type="CDD" id="cd00433">
    <property type="entry name" value="Peptidase_M17"/>
    <property type="match status" value="1"/>
</dbReference>
<dbReference type="GO" id="GO:0030145">
    <property type="term" value="F:manganese ion binding"/>
    <property type="evidence" value="ECO:0007669"/>
    <property type="project" value="InterPro"/>
</dbReference>
<dbReference type="Gene3D" id="3.40.220.10">
    <property type="entry name" value="Leucine Aminopeptidase, subunit E, domain 1"/>
    <property type="match status" value="1"/>
</dbReference>
<keyword evidence="2 7" id="KW-0031">Aminopeptidase</keyword>
<dbReference type="STRING" id="195064.SAMN05421721_102233"/>
<dbReference type="GO" id="GO:0070006">
    <property type="term" value="F:metalloaminopeptidase activity"/>
    <property type="evidence" value="ECO:0007669"/>
    <property type="project" value="InterPro"/>
</dbReference>